<dbReference type="SUPFAM" id="SSF52540">
    <property type="entry name" value="P-loop containing nucleoside triphosphate hydrolases"/>
    <property type="match status" value="1"/>
</dbReference>
<keyword evidence="2" id="KW-0677">Repeat</keyword>
<evidence type="ECO:0000313" key="12">
    <source>
        <dbReference type="RefSeq" id="XP_048335842.2"/>
    </source>
</evidence>
<evidence type="ECO:0000259" key="7">
    <source>
        <dbReference type="Pfam" id="PF18052"/>
    </source>
</evidence>
<dbReference type="SUPFAM" id="SSF52058">
    <property type="entry name" value="L domain-like"/>
    <property type="match status" value="2"/>
</dbReference>
<dbReference type="PANTHER" id="PTHR36766">
    <property type="entry name" value="PLANT BROAD-SPECTRUM MILDEW RESISTANCE PROTEIN RPW8"/>
    <property type="match status" value="1"/>
</dbReference>
<dbReference type="GO" id="GO:0006952">
    <property type="term" value="P:defense response"/>
    <property type="evidence" value="ECO:0007669"/>
    <property type="project" value="UniProtKB-KW"/>
</dbReference>
<dbReference type="Gene3D" id="3.80.10.10">
    <property type="entry name" value="Ribonuclease Inhibitor"/>
    <property type="match status" value="4"/>
</dbReference>
<dbReference type="RefSeq" id="XP_060675229.1">
    <property type="nucleotide sequence ID" value="XM_060819246.1"/>
</dbReference>
<dbReference type="RefSeq" id="XP_015889070.3">
    <property type="nucleotide sequence ID" value="XM_016033584.4"/>
</dbReference>
<evidence type="ECO:0000313" key="13">
    <source>
        <dbReference type="RefSeq" id="XP_060675229.1"/>
    </source>
</evidence>
<dbReference type="Gene3D" id="1.20.5.4130">
    <property type="match status" value="1"/>
</dbReference>
<evidence type="ECO:0000256" key="5">
    <source>
        <dbReference type="ARBA" id="ARBA00022840"/>
    </source>
</evidence>
<evidence type="ECO:0000313" key="10">
    <source>
        <dbReference type="Proteomes" id="UP001652623"/>
    </source>
</evidence>
<dbReference type="Gene3D" id="3.40.50.300">
    <property type="entry name" value="P-loop containing nucleotide triphosphate hydrolases"/>
    <property type="match status" value="1"/>
</dbReference>
<dbReference type="GO" id="GO:0051707">
    <property type="term" value="P:response to other organism"/>
    <property type="evidence" value="ECO:0007669"/>
    <property type="project" value="UniProtKB-ARBA"/>
</dbReference>
<dbReference type="InterPro" id="IPR027417">
    <property type="entry name" value="P-loop_NTPase"/>
</dbReference>
<evidence type="ECO:0000256" key="4">
    <source>
        <dbReference type="ARBA" id="ARBA00022821"/>
    </source>
</evidence>
<evidence type="ECO:0000259" key="6">
    <source>
        <dbReference type="Pfam" id="PF00931"/>
    </source>
</evidence>
<dbReference type="InterPro" id="IPR056789">
    <property type="entry name" value="LRR_R13L1-DRL21"/>
</dbReference>
<dbReference type="Pfam" id="PF25019">
    <property type="entry name" value="LRR_R13L1-DRL21"/>
    <property type="match status" value="1"/>
</dbReference>
<organism evidence="10 11">
    <name type="scientific">Ziziphus jujuba</name>
    <name type="common">Chinese jujube</name>
    <name type="synonym">Ziziphus sativa</name>
    <dbReference type="NCBI Taxonomy" id="326968"/>
    <lineage>
        <taxon>Eukaryota</taxon>
        <taxon>Viridiplantae</taxon>
        <taxon>Streptophyta</taxon>
        <taxon>Embryophyta</taxon>
        <taxon>Tracheophyta</taxon>
        <taxon>Spermatophyta</taxon>
        <taxon>Magnoliopsida</taxon>
        <taxon>eudicotyledons</taxon>
        <taxon>Gunneridae</taxon>
        <taxon>Pentapetalae</taxon>
        <taxon>rosids</taxon>
        <taxon>fabids</taxon>
        <taxon>Rosales</taxon>
        <taxon>Rhamnaceae</taxon>
        <taxon>Paliureae</taxon>
        <taxon>Ziziphus</taxon>
    </lineage>
</organism>
<dbReference type="InterPro" id="IPR042197">
    <property type="entry name" value="Apaf_helical"/>
</dbReference>
<evidence type="ECO:0000256" key="3">
    <source>
        <dbReference type="ARBA" id="ARBA00022741"/>
    </source>
</evidence>
<sequence>MAQVILFNVTDRILGLQGSACVQEVGLLWGVKRELEKLGKTVSAIKAVLLDAEKKQNHNHQIKVWLQRLQQVVLDADDFLDRLSYEGLRQSLMPGNNMVKQVRTFFSSSNQLAFWIKYGHKIRQLRKKLAAIATDRIELNLEEHYGEARVLTRLRDHTHSFVSEKEVIGRDDDKMAILQILLDTNTKENLSVIPIVGIGGLGKTTLAQMVFNDEQVQKHFDLRLWVYVSEDFDVKLLVQKIIKSSNTTVGSNTKMEQLQKIMRERLYGKRYLFVLDNVSNEINEKWHNLKSLLLNDVEGSKIIVTTRRKVVARITGTMAPYDLKIMDKEKSWTLFKKIALQQGQESNISSNILEIGMDIVEKCGGIPLAIKAIGGVLRFKNPETEWSSFNEKELLKISQTEDDILPTLKLSYDHLTSNLKHCFAYCSLFPKDYVIDVQMLVSHWMAQDFIKVSDPSECLEDVGYEYFIELLRRCFFEEVETGDEGKITKCKMHDLMHDLAKLVTQTENDMLNESRKTVDSKTRHVSFYAFNVTLLQEILPSLIQAKKMRTIVRPVRQQLVHEECDKATCHAIASNLKLLRTLDLHFLWMNEVPNSIGKLKHLRYLDLSENTFETLSNCITELHYLQTLKLNRCFSLRVLPKDISKLINLRSLELDGCDSLIYMPHGLGELTSLCILSKFTLSKDISFSTEHQSDASLDELMRLNNLRGKLSIENLGGGKDAILQSKLAHLKQKQHLRSLDLCWYFWGYIADETEEEAEAEDHKMQLEGLQPHPNLKHLTLSHYHGFRFPSWFHLHTNMVTLCLRSCAKCKYLPPVHQFPYLKELILARLYALEYVSNNDLSSSSPSIFFPSLEKLVLDDLCNLEGWWRRDIIDDNSSPASGTDHMLPIFPNCLSQLIIKDCPSLTCMPLFPYVSQLVELNGASWIPFRQTILSSSQLSSSSTSSSSPNSPFSKLTTLRIHKIDDLQFLPHKLKSLTSLKELEINNCPQLKSLYPGIQHLISLQHLEIENCMELDMIINDEDAVTMWQPLKGLLSLRFDGLPKLVDLPRGFQHLTSLQTLQIVGCDNLVSLPAWIGTFISLQQLYLSSCQSLASLPEEISSLTSLKTLEIWKCDTLLPRCQMEKGEDWPKIAHILDLRIIYDNS</sequence>
<keyword evidence="10" id="KW-1185">Reference proteome</keyword>
<feature type="domain" description="NB-ARC" evidence="6">
    <location>
        <begin position="174"/>
        <end position="342"/>
    </location>
</feature>
<feature type="domain" description="Disease resistance protein winged helix" evidence="8">
    <location>
        <begin position="428"/>
        <end position="500"/>
    </location>
</feature>
<keyword evidence="5" id="KW-0067">ATP-binding</keyword>
<dbReference type="RefSeq" id="XP_048335842.2">
    <property type="nucleotide sequence ID" value="XM_048479885.2"/>
</dbReference>
<dbReference type="PANTHER" id="PTHR36766:SF38">
    <property type="entry name" value="DISEASE RESISTANCE PROTEIN RGA3"/>
    <property type="match status" value="1"/>
</dbReference>
<dbReference type="InParanoid" id="A0A6P4ASG9"/>
<evidence type="ECO:0000256" key="1">
    <source>
        <dbReference type="ARBA" id="ARBA00022614"/>
    </source>
</evidence>
<dbReference type="Gene3D" id="1.10.10.10">
    <property type="entry name" value="Winged helix-like DNA-binding domain superfamily/Winged helix DNA-binding domain"/>
    <property type="match status" value="1"/>
</dbReference>
<dbReference type="InterPro" id="IPR002182">
    <property type="entry name" value="NB-ARC"/>
</dbReference>
<dbReference type="GeneID" id="107423929"/>
<dbReference type="Gene3D" id="1.10.8.430">
    <property type="entry name" value="Helical domain of apoptotic protease-activating factors"/>
    <property type="match status" value="1"/>
</dbReference>
<dbReference type="InterPro" id="IPR041118">
    <property type="entry name" value="Rx_N"/>
</dbReference>
<dbReference type="Pfam" id="PF00931">
    <property type="entry name" value="NB-ARC"/>
    <property type="match status" value="1"/>
</dbReference>
<dbReference type="Pfam" id="PF18052">
    <property type="entry name" value="Rx_N"/>
    <property type="match status" value="1"/>
</dbReference>
<gene>
    <name evidence="11 12 13 14" type="primary">LOC107423929</name>
</gene>
<dbReference type="GO" id="GO:0005524">
    <property type="term" value="F:ATP binding"/>
    <property type="evidence" value="ECO:0007669"/>
    <property type="project" value="UniProtKB-KW"/>
</dbReference>
<dbReference type="InterPro" id="IPR032675">
    <property type="entry name" value="LRR_dom_sf"/>
</dbReference>
<evidence type="ECO:0000313" key="11">
    <source>
        <dbReference type="RefSeq" id="XP_015889070.3"/>
    </source>
</evidence>
<feature type="domain" description="R13L1/DRL21-like LRR repeat region" evidence="9">
    <location>
        <begin position="697"/>
        <end position="827"/>
    </location>
</feature>
<dbReference type="InterPro" id="IPR058922">
    <property type="entry name" value="WHD_DRP"/>
</dbReference>
<protein>
    <submittedName>
        <fullName evidence="11 12">Disease resistance protein RGA3</fullName>
    </submittedName>
</protein>
<keyword evidence="1" id="KW-0433">Leucine-rich repeat</keyword>
<keyword evidence="3" id="KW-0547">Nucleotide-binding</keyword>
<dbReference type="AlphaFoldDB" id="A0A6P4ASG9"/>
<dbReference type="GO" id="GO:0043531">
    <property type="term" value="F:ADP binding"/>
    <property type="evidence" value="ECO:0007669"/>
    <property type="project" value="InterPro"/>
</dbReference>
<reference evidence="11 12" key="1">
    <citation type="submission" date="2025-05" db="UniProtKB">
        <authorList>
            <consortium name="RefSeq"/>
        </authorList>
    </citation>
    <scope>IDENTIFICATION</scope>
    <source>
        <tissue evidence="11 12">Seedling</tissue>
    </source>
</reference>
<dbReference type="RefSeq" id="XP_060675230.1">
    <property type="nucleotide sequence ID" value="XM_060819247.1"/>
</dbReference>
<dbReference type="InterPro" id="IPR036388">
    <property type="entry name" value="WH-like_DNA-bd_sf"/>
</dbReference>
<name>A0A6P4ASG9_ZIZJJ</name>
<keyword evidence="4" id="KW-0611">Plant defense</keyword>
<proteinExistence type="predicted"/>
<evidence type="ECO:0000313" key="14">
    <source>
        <dbReference type="RefSeq" id="XP_060675230.1"/>
    </source>
</evidence>
<evidence type="ECO:0000256" key="2">
    <source>
        <dbReference type="ARBA" id="ARBA00022737"/>
    </source>
</evidence>
<dbReference type="Proteomes" id="UP001652623">
    <property type="component" value="Chromosome 7"/>
</dbReference>
<dbReference type="FunFam" id="1.10.10.10:FF:000322">
    <property type="entry name" value="Probable disease resistance protein At1g63360"/>
    <property type="match status" value="1"/>
</dbReference>
<evidence type="ECO:0000259" key="9">
    <source>
        <dbReference type="Pfam" id="PF25019"/>
    </source>
</evidence>
<feature type="domain" description="Disease resistance N-terminal" evidence="7">
    <location>
        <begin position="18"/>
        <end position="97"/>
    </location>
</feature>
<dbReference type="PRINTS" id="PR00364">
    <property type="entry name" value="DISEASERSIST"/>
</dbReference>
<accession>A0A6P4ASG9</accession>
<evidence type="ECO:0000259" key="8">
    <source>
        <dbReference type="Pfam" id="PF23559"/>
    </source>
</evidence>
<dbReference type="Pfam" id="PF23559">
    <property type="entry name" value="WHD_DRP"/>
    <property type="match status" value="1"/>
</dbReference>
<dbReference type="KEGG" id="zju:107423929"/>